<accession>A0ABR6MPQ8</accession>
<dbReference type="RefSeq" id="WP_164973327.1">
    <property type="nucleotide sequence ID" value="NZ_BSUI01000040.1"/>
</dbReference>
<reference evidence="1 2" key="1">
    <citation type="submission" date="2020-08" db="EMBL/GenBank/DDBJ databases">
        <title>Genomic Encyclopedia of Type Strains, Phase IV (KMG-IV): sequencing the most valuable type-strain genomes for metagenomic binning, comparative biology and taxonomic classification.</title>
        <authorList>
            <person name="Goeker M."/>
        </authorList>
    </citation>
    <scope>NUCLEOTIDE SEQUENCE [LARGE SCALE GENOMIC DNA]</scope>
    <source>
        <strain evidence="1 2">DSM 105434</strain>
    </source>
</reference>
<dbReference type="Proteomes" id="UP000536909">
    <property type="component" value="Unassembled WGS sequence"/>
</dbReference>
<name>A0ABR6MPQ8_9DEIO</name>
<comment type="caution">
    <text evidence="1">The sequence shown here is derived from an EMBL/GenBank/DDBJ whole genome shotgun (WGS) entry which is preliminary data.</text>
</comment>
<protein>
    <submittedName>
        <fullName evidence="1">N-acetylmuramoyl-L-alanine amidase</fullName>
    </submittedName>
</protein>
<sequence length="55" mass="5911">MNRGRSRSVRRGRRVPAALMEVGDATHPVDGLNLRESNPLDRLALGLAWGSGSPS</sequence>
<proteinExistence type="predicted"/>
<dbReference type="EMBL" id="JACHFV010000002">
    <property type="protein sequence ID" value="MBB5293902.1"/>
    <property type="molecule type" value="Genomic_DNA"/>
</dbReference>
<organism evidence="1 2">
    <name type="scientific">Deinococcus metallilatus</name>
    <dbReference type="NCBI Taxonomy" id="1211322"/>
    <lineage>
        <taxon>Bacteria</taxon>
        <taxon>Thermotogati</taxon>
        <taxon>Deinococcota</taxon>
        <taxon>Deinococci</taxon>
        <taxon>Deinococcales</taxon>
        <taxon>Deinococcaceae</taxon>
        <taxon>Deinococcus</taxon>
    </lineage>
</organism>
<keyword evidence="2" id="KW-1185">Reference proteome</keyword>
<evidence type="ECO:0000313" key="1">
    <source>
        <dbReference type="EMBL" id="MBB5293902.1"/>
    </source>
</evidence>
<gene>
    <name evidence="1" type="ORF">HNQ10_000715</name>
</gene>
<evidence type="ECO:0000313" key="2">
    <source>
        <dbReference type="Proteomes" id="UP000536909"/>
    </source>
</evidence>